<dbReference type="SMART" id="SM00234">
    <property type="entry name" value="START"/>
    <property type="match status" value="1"/>
</dbReference>
<dbReference type="AlphaFoldDB" id="A0A1D9GME9"/>
<dbReference type="Proteomes" id="UP000177445">
    <property type="component" value="Chromosome"/>
</dbReference>
<protein>
    <submittedName>
        <fullName evidence="3">Lipid-binding protein</fullName>
    </submittedName>
</protein>
<proteinExistence type="predicted"/>
<dbReference type="InterPro" id="IPR002913">
    <property type="entry name" value="START_lipid-bd_dom"/>
</dbReference>
<keyword evidence="4" id="KW-1185">Reference proteome</keyword>
<evidence type="ECO:0000259" key="2">
    <source>
        <dbReference type="PROSITE" id="PS50848"/>
    </source>
</evidence>
<dbReference type="PIRSF" id="PIRSF039033">
    <property type="entry name" value="START_dom"/>
    <property type="match status" value="1"/>
</dbReference>
<dbReference type="CDD" id="cd08876">
    <property type="entry name" value="START_1"/>
    <property type="match status" value="1"/>
</dbReference>
<dbReference type="PROSITE" id="PS50848">
    <property type="entry name" value="START"/>
    <property type="match status" value="1"/>
</dbReference>
<feature type="domain" description="START" evidence="2">
    <location>
        <begin position="27"/>
        <end position="224"/>
    </location>
</feature>
<dbReference type="SUPFAM" id="SSF55961">
    <property type="entry name" value="Bet v1-like"/>
    <property type="match status" value="1"/>
</dbReference>
<accession>A0A1D9GME9</accession>
<name>A0A1D9GME9_9GAMM</name>
<dbReference type="InterPro" id="IPR028347">
    <property type="entry name" value="START_dom_prot"/>
</dbReference>
<gene>
    <name evidence="3" type="ORF">BKP64_10550</name>
</gene>
<dbReference type="EMBL" id="CP017715">
    <property type="protein sequence ID" value="AOY88570.1"/>
    <property type="molecule type" value="Genomic_DNA"/>
</dbReference>
<feature type="chain" id="PRO_5009442077" evidence="1">
    <location>
        <begin position="30"/>
        <end position="245"/>
    </location>
</feature>
<dbReference type="GO" id="GO:0008289">
    <property type="term" value="F:lipid binding"/>
    <property type="evidence" value="ECO:0007669"/>
    <property type="project" value="InterPro"/>
</dbReference>
<dbReference type="GO" id="GO:0005737">
    <property type="term" value="C:cytoplasm"/>
    <property type="evidence" value="ECO:0007669"/>
    <property type="project" value="UniProtKB-ARBA"/>
</dbReference>
<dbReference type="Gene3D" id="3.30.530.20">
    <property type="match status" value="1"/>
</dbReference>
<evidence type="ECO:0000313" key="3">
    <source>
        <dbReference type="EMBL" id="AOY88570.1"/>
    </source>
</evidence>
<dbReference type="RefSeq" id="WP_070969539.1">
    <property type="nucleotide sequence ID" value="NZ_CP017715.1"/>
</dbReference>
<dbReference type="PANTHER" id="PTHR19308:SF14">
    <property type="entry name" value="START DOMAIN-CONTAINING PROTEIN"/>
    <property type="match status" value="1"/>
</dbReference>
<dbReference type="KEGG" id="msq:BKP64_10550"/>
<feature type="signal peptide" evidence="1">
    <location>
        <begin position="1"/>
        <end position="29"/>
    </location>
</feature>
<dbReference type="InterPro" id="IPR023393">
    <property type="entry name" value="START-like_dom_sf"/>
</dbReference>
<sequence>MRKTGAHRFTGWAPAISAAICALLVTALAAANARAELPAEDAEGWSLHKEEENIRVYTIDQDQSSFKAFKAVALLDVPIGNLMAVMVNPRSCVEWVYNCTESYAFGKGSFHDRYAYSVNDMPWPVTDRDYVLRIRTYGDETSGEIIMDLNATPNQRAENDNRVRVDRSDTLYRFIPEGDQTRMIWVQHTDPNGALPGWLVNSLLVDIPVRSLQALEKVAATEPYQGFRLVYDADGHLIDVRLSDG</sequence>
<reference evidence="3 4" key="1">
    <citation type="submission" date="2016-10" db="EMBL/GenBank/DDBJ databases">
        <title>Marinobacter salinus sp. nov., a moderately halophilic bacterium isolated from a tidal flat environment.</title>
        <authorList>
            <person name="Park S.-J."/>
        </authorList>
    </citation>
    <scope>NUCLEOTIDE SEQUENCE [LARGE SCALE GENOMIC DNA]</scope>
    <source>
        <strain evidence="3 4">Hb8</strain>
    </source>
</reference>
<dbReference type="PANTHER" id="PTHR19308">
    <property type="entry name" value="PHOSPHATIDYLCHOLINE TRANSFER PROTEIN"/>
    <property type="match status" value="1"/>
</dbReference>
<dbReference type="InterPro" id="IPR051213">
    <property type="entry name" value="START_lipid_transfer"/>
</dbReference>
<dbReference type="STRING" id="1874317.BKP64_10550"/>
<organism evidence="3 4">
    <name type="scientific">Marinobacter salinus</name>
    <dbReference type="NCBI Taxonomy" id="1874317"/>
    <lineage>
        <taxon>Bacteria</taxon>
        <taxon>Pseudomonadati</taxon>
        <taxon>Pseudomonadota</taxon>
        <taxon>Gammaproteobacteria</taxon>
        <taxon>Pseudomonadales</taxon>
        <taxon>Marinobacteraceae</taxon>
        <taxon>Marinobacter</taxon>
    </lineage>
</organism>
<dbReference type="OrthoDB" id="5734556at2"/>
<dbReference type="Pfam" id="PF01852">
    <property type="entry name" value="START"/>
    <property type="match status" value="1"/>
</dbReference>
<evidence type="ECO:0000313" key="4">
    <source>
        <dbReference type="Proteomes" id="UP000177445"/>
    </source>
</evidence>
<evidence type="ECO:0000256" key="1">
    <source>
        <dbReference type="SAM" id="SignalP"/>
    </source>
</evidence>
<keyword evidence="1" id="KW-0732">Signal</keyword>